<dbReference type="Proteomes" id="UP000243985">
    <property type="component" value="Unassembled WGS sequence"/>
</dbReference>
<dbReference type="EMBL" id="QBKG01000032">
    <property type="protein sequence ID" value="PTW99611.1"/>
    <property type="molecule type" value="Genomic_DNA"/>
</dbReference>
<feature type="non-terminal residue" evidence="2">
    <location>
        <position position="100"/>
    </location>
</feature>
<dbReference type="GeneID" id="84581717"/>
<gene>
    <name evidence="2" type="ORF">C8P65_1324</name>
</gene>
<feature type="signal peptide" evidence="1">
    <location>
        <begin position="1"/>
        <end position="20"/>
    </location>
</feature>
<evidence type="ECO:0000256" key="1">
    <source>
        <dbReference type="SAM" id="SignalP"/>
    </source>
</evidence>
<evidence type="ECO:0000313" key="2">
    <source>
        <dbReference type="EMBL" id="PTW99611.1"/>
    </source>
</evidence>
<comment type="caution">
    <text evidence="2">The sequence shown here is derived from an EMBL/GenBank/DDBJ whole genome shotgun (WGS) entry which is preliminary data.</text>
</comment>
<dbReference type="InterPro" id="IPR019861">
    <property type="entry name" value="PorP/SprF_Bacteroidetes"/>
</dbReference>
<dbReference type="RefSeq" id="WP_146162935.1">
    <property type="nucleotide sequence ID" value="NZ_QBKG01000032.1"/>
</dbReference>
<feature type="chain" id="PRO_5015469916" evidence="1">
    <location>
        <begin position="21"/>
        <end position="100"/>
    </location>
</feature>
<sequence length="100" mass="11130">MTKKALFSLLTTLFCTVVLAQQESQYTQYMYNTMLFNPGYTGSREVGSFFGMFRTQWVGIKGAPTNGSISYHQPMESLRNVGLGGSIFRESIGPQNQTAL</sequence>
<dbReference type="NCBIfam" id="TIGR03519">
    <property type="entry name" value="T9SS_PorP_fam"/>
    <property type="match status" value="1"/>
</dbReference>
<keyword evidence="1" id="KW-0732">Signal</keyword>
<reference evidence="2 3" key="1">
    <citation type="submission" date="2018-04" db="EMBL/GenBank/DDBJ databases">
        <title>Genomic Encyclopedia of Archaeal and Bacterial Type Strains, Phase II (KMG-II): from individual species to whole genera.</title>
        <authorList>
            <person name="Goeker M."/>
        </authorList>
    </citation>
    <scope>NUCLEOTIDE SEQUENCE [LARGE SCALE GENOMIC DNA]</scope>
    <source>
        <strain evidence="2 3">DSM 22902</strain>
    </source>
</reference>
<name>A0A2T5XRF1_9FLAO</name>
<accession>A0A2T5XRF1</accession>
<dbReference type="AlphaFoldDB" id="A0A2T5XRF1"/>
<protein>
    <submittedName>
        <fullName evidence="2">Type IX secretion system PorP/SprF family membrane protein</fullName>
    </submittedName>
</protein>
<proteinExistence type="predicted"/>
<dbReference type="Pfam" id="PF11751">
    <property type="entry name" value="PorP_SprF"/>
    <property type="match status" value="1"/>
</dbReference>
<evidence type="ECO:0000313" key="3">
    <source>
        <dbReference type="Proteomes" id="UP000243985"/>
    </source>
</evidence>
<organism evidence="2 3">
    <name type="scientific">Capnocytophaga leadbetteri</name>
    <dbReference type="NCBI Taxonomy" id="327575"/>
    <lineage>
        <taxon>Bacteria</taxon>
        <taxon>Pseudomonadati</taxon>
        <taxon>Bacteroidota</taxon>
        <taxon>Flavobacteriia</taxon>
        <taxon>Flavobacteriales</taxon>
        <taxon>Flavobacteriaceae</taxon>
        <taxon>Capnocytophaga</taxon>
    </lineage>
</organism>